<proteinExistence type="inferred from homology"/>
<dbReference type="GeneID" id="92364788"/>
<gene>
    <name evidence="5" type="ORF">cand_006030</name>
</gene>
<name>A0A1J4MTI7_9CRYT</name>
<dbReference type="GO" id="GO:0005680">
    <property type="term" value="C:anaphase-promoting complex"/>
    <property type="evidence" value="ECO:0007669"/>
    <property type="project" value="InterPro"/>
</dbReference>
<evidence type="ECO:0000313" key="5">
    <source>
        <dbReference type="EMBL" id="OII76205.1"/>
    </source>
</evidence>
<dbReference type="Gene3D" id="1.25.10.10">
    <property type="entry name" value="Leucine-rich Repeat Variant"/>
    <property type="match status" value="1"/>
</dbReference>
<evidence type="ECO:0000256" key="4">
    <source>
        <dbReference type="ARBA" id="ARBA00023306"/>
    </source>
</evidence>
<evidence type="ECO:0000313" key="6">
    <source>
        <dbReference type="Proteomes" id="UP000186804"/>
    </source>
</evidence>
<sequence>MLQAKLLDQNLTKGISQCKDNPLHIEKNPNFNIIRPKEEVICYNLGSSICNIYPTLYEKKGLICETRIECNFSHNCIHISGVGYGETIDKEYPKSVSNDTLLFSKTYYTEDRPIRSCISNFSVFGKCIVYLTDKYRVYAINDNETVQIYMPNGFEPERLAPTIDGVMIIGKYKKGIDKYNFLPITRHPRQPFCSIEVNISDSILETSEEHFLAKSSLDIRWISSTLPLLMAYSYFYKCHILILYKLTKFNTLGDMVFCGSEVWRENSEYASENPCLADTVYIIEPWIGPNSFLVYIIPQLKEARFIEFNIEKMNGFTNLCNCLHGDCNSCNSSLGILKDVHGAVALTSTSDLTQLIPFNSPIFNGLIYKRKTYPLFNAEKILPTPNFLLVLKGNNKLALYCGITFICYVDISNFNNGIFNIIHIGNAVADRFSVLFEIPNHNITNGTSEFKYNRYQLSTLPQDLLVRSTLSIIFEVAKACFSTEILRIILLCDSSLQWEKVCFTILGEHVLSSINTSLSISPQESIESPSFSGLQKKLKLGSKIVDSSTMNEGSGWKQMMSFWRNWIQKNSISPFHRSEFSSMIVKNTIPHMLVLPNNSELSENNLRADSSNVMLIYLMHGLLEEFSLCPIVGIFENTVHRLRNDLLLPMSISLSLPIYTEYYQLMGNGLSKKTCSQLNNTDRLHSPPVLVEKIYLILHRQRDFQHDEVVDFLLDIFPLQKFAINVYNLALHKDSPLALVDYLVAENFTPRNFPLLHPLITFPIHQTITKISNSPLPLNLSKKAYILLERYDLIVSEQKNMCYRDYSGIESDSYLEYDSEMKSLNLSTVVLPHGRNTVDDQKNMLENLQNYYDNKLDIRNNSVLQKRSIKEIWLNNLKEYWMEGPFLSMEWCFQLFSNNVEFCNVLQTLSLQTALPILLQRSSGAYPIDEESWDEFQRQRITDAIQLVLTNILGRSSCIFNGSPWDFLSDNFRRQRITNKVYEVASNSYLYIDNERFKDLCSDSLLWNDFQIGISDVLQLNSSGFSSWYKLSVNARKNWILEQLKHLEAQYSIAYLSGIFFGLGLRGLLNTEKLNLQVKFPLILDSSDIFNLLADDGQTIRTCSILLGSAVAALRTQDRTLTRLSLMHIPSILPTPYTKSLQISNINQYAALLSLGLLHAQSNNSKIIQILYCELFRSMSELDDQSSIQHTVYATSAAISLGLVAQIGNQPLDRGNTSSIVLGITKKLIQAITNCGEYTKCLNNFDTGLKSKYIEYLSSNLQSETPMEFLNPEIPPILKDETNSAVNFCFNDLQQIPCSSKSYFKENVDFTCVNIPAILSLAVMHIKSANQMISSELPIPYDKPDYLTNFRPEILIFLMMTKIVIEWDTSDNPNLEYIRKFIPRYLWFLPPDKMHPCPIFHKNGEYNRDIVNPSLISCVSRGSLDWIHCIQCRSAMLAGVIWGLGIVYSGTRNQYIKSSMKLILDYLENIPMLQIPLNIASTIRDEYTCSLHVTIDRWSRDLCIRTSLTSLSLCFSGSGDSYVYSQIKFFRTELLQSAQLLWTSSTAISAHSIYTIPSMEHVYSQLTAYNNALGFLYLSAGHLSFKNSDALNSSFLLLASYPIYARDPSDISTPGTIFQPLRFLYAIAAQNGNCAIIPKCFEEYSELLDAPLYCSSNFKNKLQHFIPIEVEASKMNSKSYWILPDILPSIDTIKKVTILGTNYYSLEIDFEKIECNNKFIHLLKNGILPVQLRPGSQPYTWYDANYIILQTKNCEISSTLWYSRGVSVPGKLDIEIFTNKHLEKIAKNIRLDGYIFKLKKVNSRLNYLEFTKEDNNLNYKHILPNNETFTMDSVLDIYINNLLENLKFQLSNCGIKNSLFSPHTVKLLRIILLLEKRVKYALLVSLYISEFFKSQAKTLVRCIRHYYNLVNSVIAPSYEERNIFRLFLLFHSLPVPSYFMNIANIILCNLETTDSSQDSSKEEFDFLIPSLMLSFPTTSSLGIQILRTVVIDMYYTRSRVQMGVSTTRKFHTKSELYALLSA</sequence>
<dbReference type="GO" id="GO:0007091">
    <property type="term" value="P:metaphase/anaphase transition of mitotic cell cycle"/>
    <property type="evidence" value="ECO:0007669"/>
    <property type="project" value="TreeGrafter"/>
</dbReference>
<comment type="caution">
    <text evidence="5">The sequence shown here is derived from an EMBL/GenBank/DDBJ whole genome shotgun (WGS) entry which is preliminary data.</text>
</comment>
<dbReference type="GO" id="GO:0031145">
    <property type="term" value="P:anaphase-promoting complex-dependent catabolic process"/>
    <property type="evidence" value="ECO:0007669"/>
    <property type="project" value="TreeGrafter"/>
</dbReference>
<keyword evidence="6" id="KW-1185">Reference proteome</keyword>
<dbReference type="InterPro" id="IPR024990">
    <property type="entry name" value="Apc1"/>
</dbReference>
<dbReference type="InterPro" id="IPR011989">
    <property type="entry name" value="ARM-like"/>
</dbReference>
<evidence type="ECO:0000256" key="3">
    <source>
        <dbReference type="ARBA" id="ARBA00022776"/>
    </source>
</evidence>
<dbReference type="GO" id="GO:0051301">
    <property type="term" value="P:cell division"/>
    <property type="evidence" value="ECO:0007669"/>
    <property type="project" value="UniProtKB-KW"/>
</dbReference>
<keyword evidence="4" id="KW-0131">Cell cycle</keyword>
<dbReference type="PANTHER" id="PTHR12827">
    <property type="entry name" value="MEIOTIC CHECKPOINT REGULATOR TSG24 FAMILY MEMBER"/>
    <property type="match status" value="1"/>
</dbReference>
<keyword evidence="3" id="KW-0498">Mitosis</keyword>
<dbReference type="RefSeq" id="XP_067068051.1">
    <property type="nucleotide sequence ID" value="XM_067210844.1"/>
</dbReference>
<evidence type="ECO:0000256" key="2">
    <source>
        <dbReference type="ARBA" id="ARBA00022618"/>
    </source>
</evidence>
<reference evidence="5 6" key="1">
    <citation type="submission" date="2016-10" db="EMBL/GenBank/DDBJ databases">
        <title>Reductive evolution of mitochondrial metabolism and differential evolution of invasion-related proteins in Cryptosporidium.</title>
        <authorList>
            <person name="Liu S."/>
            <person name="Roellig D.M."/>
            <person name="Guo Y."/>
            <person name="Li N."/>
            <person name="Frace M.A."/>
            <person name="Tang K."/>
            <person name="Zhang L."/>
            <person name="Feng Y."/>
            <person name="Xiao L."/>
        </authorList>
    </citation>
    <scope>NUCLEOTIDE SEQUENCE [LARGE SCALE GENOMIC DNA]</scope>
    <source>
        <strain evidence="5">30847</strain>
    </source>
</reference>
<dbReference type="GO" id="GO:0070979">
    <property type="term" value="P:protein K11-linked ubiquitination"/>
    <property type="evidence" value="ECO:0007669"/>
    <property type="project" value="TreeGrafter"/>
</dbReference>
<evidence type="ECO:0000256" key="1">
    <source>
        <dbReference type="ARBA" id="ARBA00010547"/>
    </source>
</evidence>
<protein>
    <submittedName>
        <fullName evidence="5">Uncharacterized protein</fullName>
    </submittedName>
</protein>
<comment type="similarity">
    <text evidence="1">Belongs to the APC1 family.</text>
</comment>
<dbReference type="Proteomes" id="UP000186804">
    <property type="component" value="Unassembled WGS sequence"/>
</dbReference>
<keyword evidence="2" id="KW-0132">Cell division</keyword>
<dbReference type="VEuPathDB" id="CryptoDB:cand_006030"/>
<accession>A0A1J4MTI7</accession>
<dbReference type="OrthoDB" id="26401at2759"/>
<dbReference type="PANTHER" id="PTHR12827:SF3">
    <property type="entry name" value="ANAPHASE-PROMOTING COMPLEX SUBUNIT 1"/>
    <property type="match status" value="1"/>
</dbReference>
<organism evidence="5 6">
    <name type="scientific">Cryptosporidium andersoni</name>
    <dbReference type="NCBI Taxonomy" id="117008"/>
    <lineage>
        <taxon>Eukaryota</taxon>
        <taxon>Sar</taxon>
        <taxon>Alveolata</taxon>
        <taxon>Apicomplexa</taxon>
        <taxon>Conoidasida</taxon>
        <taxon>Coccidia</taxon>
        <taxon>Eucoccidiorida</taxon>
        <taxon>Eimeriorina</taxon>
        <taxon>Cryptosporidiidae</taxon>
        <taxon>Cryptosporidium</taxon>
    </lineage>
</organism>
<dbReference type="EMBL" id="LRBS01000067">
    <property type="protein sequence ID" value="OII76205.1"/>
    <property type="molecule type" value="Genomic_DNA"/>
</dbReference>
<dbReference type="GO" id="GO:0060090">
    <property type="term" value="F:molecular adaptor activity"/>
    <property type="evidence" value="ECO:0007669"/>
    <property type="project" value="TreeGrafter"/>
</dbReference>